<accession>A0ABU9RTX0</accession>
<dbReference type="InterPro" id="IPR050834">
    <property type="entry name" value="Glycosyltransf_2"/>
</dbReference>
<sequence>MSESNSPVAEPELYDEAYYRRGCGPVPYDRSVAHWGEFFGKIADELIRTFRVRRVFDAGCAKGFLVEALWERGVTTFGRDVSRYAISEVRADVRKFCSVGSLTEVIKDSYDLITCIEVLEHMPEDEALIAIANMTAAADIVVFSSSPSDFDEPTHVNVRPTIYWMRAFAKHGFVPLIETTLYSITPYALAFQRRDEAPADDYLFACAEVVRFRIKQGEEATRIHELSVALNERTAEVVRNREAAERDRAIAERALADLREQGARAERELVRSREAAERDREVAERDREVAERDREVAERELAALKAQRERAEPDRDATEATLASVTAERDAMASGMSAASERVAGLEAFVARQIDVNVHYLDLVNQIQYSRSWRAYRKILRILRRFHLARGSGELIDNLLGIAKAGRLLGFDREFYLAQYPDIAHAGIDPLQHYLDHGRAEGRVPSRALLGEPRGESTSALGFDREFYLEQYPDVASAGVDPLQHYLDFGITEGRAHSRVFLEKLRSSPKNSSDLNLRDFCDPERDETGAKISDEAFRISVLTPTYNIAPRYIRELYQTLVNQTYSNWEWLVVDDGSTHTSAIAILRTISERDSRVKLLCSPTNLGISGASNLGLAQARGTYVALVDHDDLLARCAFAAIYEAWKAAPETRIFYTDEAMLQSDGTVTDLWAKPDWSPAYLEYTMCLGHLSVYRRDFLDALGGFRSEFDGTQDFDLALRALLRNPAVAHVPVFGYLWRAIPGSAAAGLDQKPYAMERQRKAVLGYARERHPDAEVSVGHSNGFWRIRYPLPSPPPLLSYVIPAGGGVRTVRGKSIELVVNCVRSFQEKAFYPNCEYVVVHNGSLQPEQISALAAFPNVRLIVHSDPSFNFSRTINAGVAAARGEYVCLLNDDVEAITERGAEEMVSYLVVNPDVALIGPKCLFENGDIQQCGVMLLSHAGPAHAATGAPREFLGHRGNLQCRREVYCVGAAMLIVRKTAFDEVGGFDEDLPLNYNDVDFSLRIRDRGYRCVVDPEVEVYHFESATKIGTAMAEQERLFLGRADMRDPYFSKWFDPASPLYRLDIHAPDLLLPFGPWFDRYIARRAAQLDTDSHLELTICLFVSDQPLRELDEAARSASVQTYANHQLLLADRGVAETEARQWFVKRSNLGAGALPKADNLGTFVNNLLARASGEFIVFLQATDFLSVDAVQLIANAAARSPKASVFYTDHYQATAHSTRTNPVFKPDFDPVLLTNCWYLDPLIAARRDLLEQVGRAEADAPVSSLPYLLVAYDVLEGRMPTHVRELACAQREVADSRAREVDVHRHAVQRLIEARSAGALYVEPDQTIGQLRLRSVAPVSRIKVLDAQIWSDGSGVDALRAVVNEPDTEWVAVLLDGDRERALCELSAAPRFDDRVNAVCGVLVDDSGVLRWSGGVFLPGGRIFDPNIGRTPQSCVYPKMAASQRCIDVAVPVNVMIRVDALARALQRFTVVDADDLMVALGLDAAERGEFISVTPYVSSVAPSGLPCFCADRRGLVLNHPSLKDGSRWYDGRLEVERPYHMPGCA</sequence>
<gene>
    <name evidence="3" type="ORF">VSR73_18180</name>
</gene>
<dbReference type="InterPro" id="IPR029044">
    <property type="entry name" value="Nucleotide-diphossugar_trans"/>
</dbReference>
<dbReference type="Pfam" id="PF00535">
    <property type="entry name" value="Glycos_transf_2"/>
    <property type="match status" value="2"/>
</dbReference>
<keyword evidence="3" id="KW-0808">Transferase</keyword>
<name>A0ABU9RTX0_9BURK</name>
<feature type="region of interest" description="Disordered" evidence="1">
    <location>
        <begin position="266"/>
        <end position="289"/>
    </location>
</feature>
<comment type="caution">
    <text evidence="3">The sequence shown here is derived from an EMBL/GenBank/DDBJ whole genome shotgun (WGS) entry which is preliminary data.</text>
</comment>
<keyword evidence="3" id="KW-0328">Glycosyltransferase</keyword>
<feature type="domain" description="Glycosyltransferase 2-like" evidence="2">
    <location>
        <begin position="540"/>
        <end position="699"/>
    </location>
</feature>
<dbReference type="InterPro" id="IPR029063">
    <property type="entry name" value="SAM-dependent_MTases_sf"/>
</dbReference>
<dbReference type="EC" id="2.4.-.-" evidence="3"/>
<evidence type="ECO:0000259" key="2">
    <source>
        <dbReference type="Pfam" id="PF00535"/>
    </source>
</evidence>
<dbReference type="PANTHER" id="PTHR43685">
    <property type="entry name" value="GLYCOSYLTRANSFERASE"/>
    <property type="match status" value="1"/>
</dbReference>
<dbReference type="Pfam" id="PF13489">
    <property type="entry name" value="Methyltransf_23"/>
    <property type="match status" value="1"/>
</dbReference>
<feature type="domain" description="Glycosyltransferase 2-like" evidence="2">
    <location>
        <begin position="816"/>
        <end position="914"/>
    </location>
</feature>
<proteinExistence type="predicted"/>
<dbReference type="SUPFAM" id="SSF53335">
    <property type="entry name" value="S-adenosyl-L-methionine-dependent methyltransferases"/>
    <property type="match status" value="1"/>
</dbReference>
<dbReference type="Gene3D" id="3.40.50.150">
    <property type="entry name" value="Vaccinia Virus protein VP39"/>
    <property type="match status" value="1"/>
</dbReference>
<reference evidence="3 4" key="1">
    <citation type="submission" date="2024-01" db="EMBL/GenBank/DDBJ databases">
        <title>The diversity of rhizobia nodulating Mimosa spp. in eleven states of Brazil covering several biomes is determined by host plant, location, and edaphic factors.</title>
        <authorList>
            <person name="Rouws L."/>
            <person name="Barauna A."/>
            <person name="Beukes C."/>
            <person name="De Faria S.M."/>
            <person name="Gross E."/>
            <person name="Dos Reis Junior F.B."/>
            <person name="Simon M."/>
            <person name="Maluk M."/>
            <person name="Odee D.W."/>
            <person name="Kenicer G."/>
            <person name="Young J.P.W."/>
            <person name="Reis V.M."/>
            <person name="Zilli J."/>
            <person name="James E.K."/>
        </authorList>
    </citation>
    <scope>NUCLEOTIDE SEQUENCE [LARGE SCALE GENOMIC DNA]</scope>
    <source>
        <strain evidence="3 4">JPY167</strain>
    </source>
</reference>
<dbReference type="CDD" id="cd06503">
    <property type="entry name" value="ATP-synt_Fo_b"/>
    <property type="match status" value="1"/>
</dbReference>
<dbReference type="RefSeq" id="WP_342947803.1">
    <property type="nucleotide sequence ID" value="NZ_JAYMRV010000005.1"/>
</dbReference>
<dbReference type="EMBL" id="JAYMRV010000005">
    <property type="protein sequence ID" value="MEM5422991.1"/>
    <property type="molecule type" value="Genomic_DNA"/>
</dbReference>
<evidence type="ECO:0000256" key="1">
    <source>
        <dbReference type="SAM" id="MobiDB-lite"/>
    </source>
</evidence>
<dbReference type="InterPro" id="IPR001173">
    <property type="entry name" value="Glyco_trans_2-like"/>
</dbReference>
<protein>
    <submittedName>
        <fullName evidence="3">Glycosyltransferase</fullName>
        <ecNumber evidence="3">2.4.-.-</ecNumber>
    </submittedName>
</protein>
<dbReference type="Gene3D" id="3.90.550.10">
    <property type="entry name" value="Spore Coat Polysaccharide Biosynthesis Protein SpsA, Chain A"/>
    <property type="match status" value="3"/>
</dbReference>
<dbReference type="SUPFAM" id="SSF53448">
    <property type="entry name" value="Nucleotide-diphospho-sugar transferases"/>
    <property type="match status" value="3"/>
</dbReference>
<evidence type="ECO:0000313" key="3">
    <source>
        <dbReference type="EMBL" id="MEM5422991.1"/>
    </source>
</evidence>
<organism evidence="3 4">
    <name type="scientific">Paraburkholderia ferrariae</name>
    <dbReference type="NCBI Taxonomy" id="386056"/>
    <lineage>
        <taxon>Bacteria</taxon>
        <taxon>Pseudomonadati</taxon>
        <taxon>Pseudomonadota</taxon>
        <taxon>Betaproteobacteria</taxon>
        <taxon>Burkholderiales</taxon>
        <taxon>Burkholderiaceae</taxon>
        <taxon>Paraburkholderia</taxon>
    </lineage>
</organism>
<dbReference type="Proteomes" id="UP001489897">
    <property type="component" value="Unassembled WGS sequence"/>
</dbReference>
<keyword evidence="4" id="KW-1185">Reference proteome</keyword>
<dbReference type="PANTHER" id="PTHR43685:SF2">
    <property type="entry name" value="GLYCOSYLTRANSFERASE 2-LIKE DOMAIN-CONTAINING PROTEIN"/>
    <property type="match status" value="1"/>
</dbReference>
<dbReference type="GO" id="GO:0016757">
    <property type="term" value="F:glycosyltransferase activity"/>
    <property type="evidence" value="ECO:0007669"/>
    <property type="project" value="UniProtKB-KW"/>
</dbReference>
<evidence type="ECO:0000313" key="4">
    <source>
        <dbReference type="Proteomes" id="UP001489897"/>
    </source>
</evidence>